<comment type="caution">
    <text evidence="2">The sequence shown here is derived from an EMBL/GenBank/DDBJ whole genome shotgun (WGS) entry which is preliminary data.</text>
</comment>
<dbReference type="InterPro" id="IPR007530">
    <property type="entry name" value="Aminoglycoside_adenylylTfrase"/>
</dbReference>
<name>A0A2S9JE65_9HYPH</name>
<dbReference type="Pfam" id="PF04439">
    <property type="entry name" value="Adenyl_transf"/>
    <property type="match status" value="1"/>
</dbReference>
<dbReference type="EMBL" id="PVBT01000006">
    <property type="protein sequence ID" value="PRD51190.1"/>
    <property type="molecule type" value="Genomic_DNA"/>
</dbReference>
<dbReference type="Proteomes" id="UP000238563">
    <property type="component" value="Unassembled WGS sequence"/>
</dbReference>
<dbReference type="CDD" id="cd05403">
    <property type="entry name" value="NT_KNTase_like"/>
    <property type="match status" value="1"/>
</dbReference>
<reference evidence="2 3" key="1">
    <citation type="submission" date="2018-02" db="EMBL/GenBank/DDBJ databases">
        <title>The draft genome of Phyllobacterium myrsinacearum DSM5892.</title>
        <authorList>
            <person name="Li L."/>
            <person name="Liu L."/>
            <person name="Zhang X."/>
            <person name="Wang T."/>
        </authorList>
    </citation>
    <scope>NUCLEOTIDE SEQUENCE [LARGE SCALE GENOMIC DNA]</scope>
    <source>
        <strain evidence="2 3">DSM 5892</strain>
    </source>
</reference>
<organism evidence="2 3">
    <name type="scientific">Phyllobacterium myrsinacearum</name>
    <dbReference type="NCBI Taxonomy" id="28101"/>
    <lineage>
        <taxon>Bacteria</taxon>
        <taxon>Pseudomonadati</taxon>
        <taxon>Pseudomonadota</taxon>
        <taxon>Alphaproteobacteria</taxon>
        <taxon>Hyphomicrobiales</taxon>
        <taxon>Phyllobacteriaceae</taxon>
        <taxon>Phyllobacterium</taxon>
    </lineage>
</organism>
<dbReference type="Gene3D" id="3.30.460.10">
    <property type="entry name" value="Beta Polymerase, domain 2"/>
    <property type="match status" value="1"/>
</dbReference>
<feature type="region of interest" description="Disordered" evidence="1">
    <location>
        <begin position="1"/>
        <end position="33"/>
    </location>
</feature>
<accession>A0A2S9JE65</accession>
<gene>
    <name evidence="2" type="ORF">C5750_19150</name>
</gene>
<keyword evidence="3" id="KW-1185">Reference proteome</keyword>
<dbReference type="SUPFAM" id="SSF81301">
    <property type="entry name" value="Nucleotidyltransferase"/>
    <property type="match status" value="1"/>
</dbReference>
<evidence type="ECO:0000256" key="1">
    <source>
        <dbReference type="SAM" id="MobiDB-lite"/>
    </source>
</evidence>
<dbReference type="InterPro" id="IPR043519">
    <property type="entry name" value="NT_sf"/>
</dbReference>
<evidence type="ECO:0000313" key="2">
    <source>
        <dbReference type="EMBL" id="PRD51190.1"/>
    </source>
</evidence>
<dbReference type="AlphaFoldDB" id="A0A2S9JE65"/>
<protein>
    <submittedName>
        <fullName evidence="2">Uncharacterized protein</fullName>
    </submittedName>
</protein>
<proteinExistence type="predicted"/>
<evidence type="ECO:0000313" key="3">
    <source>
        <dbReference type="Proteomes" id="UP000238563"/>
    </source>
</evidence>
<sequence>MFPASQTPAIRLSPARPAQAAIASPGRKQDQAAETYHTGRCRSIKGPQRRRQPFHGRRWRLTILPWRPENTPVWQEQFIEKIRNVFEPNERVIALFLAGSFGKGQADAYTDVDLLAIVARDDQAEFSAGWRHQLETIAPVVFWNELGKEERVFNAITDQWQRVDLAVADAESLKKRSRDALKPLIDRQGLYDALPATVPWTGPNKGYVAYLINEFFRVFGLLAVASGRREYLLSMAGVELLRMMLFNLLSEEVERSDKGGMLAWSRRLSPEQLGLLASIPPLEPTPQSLIDAHLACAKAFLPRARKMAERWNIEWPQAFEEATWNNLEREVGLIKPDGLS</sequence>